<dbReference type="EMBL" id="GGEC01062820">
    <property type="protein sequence ID" value="MBX43304.1"/>
    <property type="molecule type" value="Transcribed_RNA"/>
</dbReference>
<evidence type="ECO:0000313" key="1">
    <source>
        <dbReference type="EMBL" id="MBX43304.1"/>
    </source>
</evidence>
<sequence>MRCLKISRSAGNPFRSRKHFHFCALWWGQN</sequence>
<organism evidence="1">
    <name type="scientific">Rhizophora mucronata</name>
    <name type="common">Asiatic mangrove</name>
    <dbReference type="NCBI Taxonomy" id="61149"/>
    <lineage>
        <taxon>Eukaryota</taxon>
        <taxon>Viridiplantae</taxon>
        <taxon>Streptophyta</taxon>
        <taxon>Embryophyta</taxon>
        <taxon>Tracheophyta</taxon>
        <taxon>Spermatophyta</taxon>
        <taxon>Magnoliopsida</taxon>
        <taxon>eudicotyledons</taxon>
        <taxon>Gunneridae</taxon>
        <taxon>Pentapetalae</taxon>
        <taxon>rosids</taxon>
        <taxon>fabids</taxon>
        <taxon>Malpighiales</taxon>
        <taxon>Rhizophoraceae</taxon>
        <taxon>Rhizophora</taxon>
    </lineage>
</organism>
<protein>
    <submittedName>
        <fullName evidence="1">Uncharacterized protein</fullName>
    </submittedName>
</protein>
<reference evidence="1" key="1">
    <citation type="submission" date="2018-02" db="EMBL/GenBank/DDBJ databases">
        <title>Rhizophora mucronata_Transcriptome.</title>
        <authorList>
            <person name="Meera S.P."/>
            <person name="Sreeshan A."/>
            <person name="Augustine A."/>
        </authorList>
    </citation>
    <scope>NUCLEOTIDE SEQUENCE</scope>
    <source>
        <tissue evidence="1">Leaf</tissue>
    </source>
</reference>
<proteinExistence type="predicted"/>
<accession>A0A2P2NLJ1</accession>
<dbReference type="AlphaFoldDB" id="A0A2P2NLJ1"/>
<name>A0A2P2NLJ1_RHIMU</name>